<protein>
    <submittedName>
        <fullName evidence="1">PAS domain-containing protein</fullName>
    </submittedName>
</protein>
<name>A0A516GZ00_9PROT</name>
<keyword evidence="2" id="KW-1185">Reference proteome</keyword>
<dbReference type="InterPro" id="IPR009922">
    <property type="entry name" value="DUF1457"/>
</dbReference>
<sequence>MNQAAHRSASSGAMTISQSTERPFNALLGDVALPSHRLMVQHWLDLYAAAGNRVPFWRKLDPLQFPSALADIWIVELRDNGRLYFHLVGQSLVDWYGYSPKGKSMEEVYPPAMVPLINALSQGVLGRPAINYQKAFSLTPHWSVAIPMERIALPLTDEQGRLRWVAGITTFLDSHGHGSGPVSSRVAEECWYPLP</sequence>
<organism evidence="1 2">
    <name type="scientific">Ferrovibrio terrae</name>
    <dbReference type="NCBI Taxonomy" id="2594003"/>
    <lineage>
        <taxon>Bacteria</taxon>
        <taxon>Pseudomonadati</taxon>
        <taxon>Pseudomonadota</taxon>
        <taxon>Alphaproteobacteria</taxon>
        <taxon>Rhodospirillales</taxon>
        <taxon>Rhodospirillaceae</taxon>
        <taxon>Ferrovibrio</taxon>
    </lineage>
</organism>
<proteinExistence type="predicted"/>
<evidence type="ECO:0000313" key="1">
    <source>
        <dbReference type="EMBL" id="QDO96754.1"/>
    </source>
</evidence>
<evidence type="ECO:0000313" key="2">
    <source>
        <dbReference type="Proteomes" id="UP000317496"/>
    </source>
</evidence>
<dbReference type="OrthoDB" id="7347102at2"/>
<dbReference type="Pfam" id="PF07310">
    <property type="entry name" value="PAS_5"/>
    <property type="match status" value="1"/>
</dbReference>
<reference evidence="1 2" key="1">
    <citation type="submission" date="2019-07" db="EMBL/GenBank/DDBJ databases">
        <title>Genome sequencing for Ferrovibrio sp. K5.</title>
        <authorList>
            <person name="Park S.-J."/>
        </authorList>
    </citation>
    <scope>NUCLEOTIDE SEQUENCE [LARGE SCALE GENOMIC DNA]</scope>
    <source>
        <strain evidence="1 2">K5</strain>
    </source>
</reference>
<gene>
    <name evidence="1" type="ORF">FNB15_05435</name>
</gene>
<accession>A0A516GZ00</accession>
<dbReference type="KEGG" id="fer:FNB15_05435"/>
<dbReference type="AlphaFoldDB" id="A0A516GZ00"/>
<dbReference type="EMBL" id="CP041636">
    <property type="protein sequence ID" value="QDO96754.1"/>
    <property type="molecule type" value="Genomic_DNA"/>
</dbReference>
<dbReference type="Proteomes" id="UP000317496">
    <property type="component" value="Chromosome"/>
</dbReference>